<keyword evidence="3" id="KW-1185">Reference proteome</keyword>
<accession>A0A0D2VYE2</accession>
<dbReference type="Proteomes" id="UP000008743">
    <property type="component" value="Unassembled WGS sequence"/>
</dbReference>
<evidence type="ECO:0000313" key="2">
    <source>
        <dbReference type="EMBL" id="KJE96737.1"/>
    </source>
</evidence>
<feature type="region of interest" description="Disordered" evidence="1">
    <location>
        <begin position="30"/>
        <end position="53"/>
    </location>
</feature>
<name>A0A0D2VYE2_CAPO3</name>
<dbReference type="EMBL" id="KE346372">
    <property type="protein sequence ID" value="KJE96737.1"/>
    <property type="molecule type" value="Genomic_DNA"/>
</dbReference>
<protein>
    <submittedName>
        <fullName evidence="2">Uncharacterized protein</fullName>
    </submittedName>
</protein>
<organism evidence="2 3">
    <name type="scientific">Capsaspora owczarzaki (strain ATCC 30864)</name>
    <dbReference type="NCBI Taxonomy" id="595528"/>
    <lineage>
        <taxon>Eukaryota</taxon>
        <taxon>Filasterea</taxon>
        <taxon>Capsaspora</taxon>
    </lineage>
</organism>
<gene>
    <name evidence="2" type="ORF">CAOG_010045</name>
</gene>
<evidence type="ECO:0000313" key="3">
    <source>
        <dbReference type="Proteomes" id="UP000008743"/>
    </source>
</evidence>
<sequence length="122" mass="13462">MTLCWGFCELNKHGQIATDAEIVGCTNAGPKKDSKRGSLIQPTQTNQSTTTKEGQRVTLCFCASTSSSPKMTPKRACFWSAAAAAVWRDVSRPAGSSSRCVWHWRRVLLRGIHCQLPKQKSH</sequence>
<reference evidence="3" key="1">
    <citation type="submission" date="2011-02" db="EMBL/GenBank/DDBJ databases">
        <title>The Genome Sequence of Capsaspora owczarzaki ATCC 30864.</title>
        <authorList>
            <person name="Russ C."/>
            <person name="Cuomo C."/>
            <person name="Burger G."/>
            <person name="Gray M.W."/>
            <person name="Holland P.W.H."/>
            <person name="King N."/>
            <person name="Lang F.B.F."/>
            <person name="Roger A.J."/>
            <person name="Ruiz-Trillo I."/>
            <person name="Young S.K."/>
            <person name="Zeng Q."/>
            <person name="Gargeya S."/>
            <person name="Alvarado L."/>
            <person name="Berlin A."/>
            <person name="Chapman S.B."/>
            <person name="Chen Z."/>
            <person name="Freedman E."/>
            <person name="Gellesch M."/>
            <person name="Goldberg J."/>
            <person name="Griggs A."/>
            <person name="Gujja S."/>
            <person name="Heilman E."/>
            <person name="Heiman D."/>
            <person name="Howarth C."/>
            <person name="Mehta T."/>
            <person name="Neiman D."/>
            <person name="Pearson M."/>
            <person name="Roberts A."/>
            <person name="Saif S."/>
            <person name="Shea T."/>
            <person name="Shenoy N."/>
            <person name="Sisk P."/>
            <person name="Stolte C."/>
            <person name="Sykes S."/>
            <person name="White J."/>
            <person name="Yandava C."/>
            <person name="Haas B."/>
            <person name="Nusbaum C."/>
            <person name="Birren B."/>
        </authorList>
    </citation>
    <scope>NUCLEOTIDE SEQUENCE</scope>
    <source>
        <strain evidence="3">ATCC 30864</strain>
    </source>
</reference>
<reference evidence="2" key="2">
    <citation type="submission" date="2011-02" db="EMBL/GenBank/DDBJ databases">
        <title>The Genome Sequence of Capsaspora owczarzaki ATCC 30864.</title>
        <authorList>
            <consortium name="The Broad Institute Genome Sequencing Platform"/>
            <person name="Russ C."/>
            <person name="Cuomo C."/>
            <person name="Burger G."/>
            <person name="Gray M.W."/>
            <person name="Holland P.W.H."/>
            <person name="King N."/>
            <person name="Lang F.B.F."/>
            <person name="Roger A.J."/>
            <person name="Ruiz-Trillo I."/>
            <person name="Young S.K."/>
            <person name="Zeng Q."/>
            <person name="Gargeya S."/>
            <person name="Alvarado L."/>
            <person name="Berlin A."/>
            <person name="Chapman S.B."/>
            <person name="Chen Z."/>
            <person name="Freedman E."/>
            <person name="Gellesch M."/>
            <person name="Goldberg J."/>
            <person name="Griggs A."/>
            <person name="Gujja S."/>
            <person name="Heilman E."/>
            <person name="Heiman D."/>
            <person name="Howarth C."/>
            <person name="Mehta T."/>
            <person name="Neiman D."/>
            <person name="Pearson M."/>
            <person name="Roberts A."/>
            <person name="Saif S."/>
            <person name="Shea T."/>
            <person name="Shenoy N."/>
            <person name="Sisk P."/>
            <person name="Stolte C."/>
            <person name="Sykes S."/>
            <person name="White J."/>
            <person name="Yandava C."/>
            <person name="Haas B."/>
            <person name="Nusbaum C."/>
            <person name="Birren B."/>
        </authorList>
    </citation>
    <scope>NUCLEOTIDE SEQUENCE</scope>
    <source>
        <strain evidence="2">ATCC 30864</strain>
    </source>
</reference>
<evidence type="ECO:0000256" key="1">
    <source>
        <dbReference type="SAM" id="MobiDB-lite"/>
    </source>
</evidence>
<dbReference type="EMBL" id="KE346372">
    <property type="protein sequence ID" value="KJE96736.1"/>
    <property type="molecule type" value="Genomic_DNA"/>
</dbReference>
<dbReference type="AlphaFoldDB" id="A0A0D2VYE2"/>
<proteinExistence type="predicted"/>
<feature type="compositionally biased region" description="Polar residues" evidence="1">
    <location>
        <begin position="40"/>
        <end position="52"/>
    </location>
</feature>
<dbReference type="InParanoid" id="A0A0D2VYE2"/>